<dbReference type="OrthoDB" id="6281936at2759"/>
<gene>
    <name evidence="7" type="ORF">ECPE_LOCUS12422</name>
</gene>
<dbReference type="UniPathway" id="UPA00253"/>
<dbReference type="InterPro" id="IPR022310">
    <property type="entry name" value="NAD/GMP_synthase"/>
</dbReference>
<evidence type="ECO:0000256" key="1">
    <source>
        <dbReference type="ARBA" id="ARBA00004790"/>
    </source>
</evidence>
<dbReference type="PANTHER" id="PTHR23090:SF9">
    <property type="entry name" value="GLUTAMINE-DEPENDENT NAD(+) SYNTHETASE"/>
    <property type="match status" value="1"/>
</dbReference>
<dbReference type="GO" id="GO:0005524">
    <property type="term" value="F:ATP binding"/>
    <property type="evidence" value="ECO:0007669"/>
    <property type="project" value="UniProtKB-KW"/>
</dbReference>
<dbReference type="InterPro" id="IPR003694">
    <property type="entry name" value="NAD_synthase"/>
</dbReference>
<dbReference type="GO" id="GO:0009435">
    <property type="term" value="P:NAD+ biosynthetic process"/>
    <property type="evidence" value="ECO:0007669"/>
    <property type="project" value="UniProtKB-UniPathway"/>
</dbReference>
<keyword evidence="8" id="KW-1185">Reference proteome</keyword>
<evidence type="ECO:0000256" key="2">
    <source>
        <dbReference type="ARBA" id="ARBA00022598"/>
    </source>
</evidence>
<dbReference type="CDD" id="cd00553">
    <property type="entry name" value="NAD_synthase"/>
    <property type="match status" value="1"/>
</dbReference>
<evidence type="ECO:0000259" key="6">
    <source>
        <dbReference type="Pfam" id="PF02540"/>
    </source>
</evidence>
<dbReference type="GO" id="GO:0003952">
    <property type="term" value="F:NAD+ synthase (glutamine-hydrolyzing) activity"/>
    <property type="evidence" value="ECO:0007669"/>
    <property type="project" value="InterPro"/>
</dbReference>
<keyword evidence="5" id="KW-0520">NAD</keyword>
<accession>A0A183AZN7</accession>
<dbReference type="PANTHER" id="PTHR23090">
    <property type="entry name" value="NH 3 /GLUTAMINE-DEPENDENT NAD + SYNTHETASE"/>
    <property type="match status" value="1"/>
</dbReference>
<organism evidence="9">
    <name type="scientific">Echinostoma caproni</name>
    <dbReference type="NCBI Taxonomy" id="27848"/>
    <lineage>
        <taxon>Eukaryota</taxon>
        <taxon>Metazoa</taxon>
        <taxon>Spiralia</taxon>
        <taxon>Lophotrochozoa</taxon>
        <taxon>Platyhelminthes</taxon>
        <taxon>Trematoda</taxon>
        <taxon>Digenea</taxon>
        <taxon>Plagiorchiida</taxon>
        <taxon>Echinostomata</taxon>
        <taxon>Echinostomatoidea</taxon>
        <taxon>Echinostomatidae</taxon>
        <taxon>Echinostoma</taxon>
    </lineage>
</organism>
<keyword evidence="2" id="KW-0436">Ligase</keyword>
<reference evidence="7 8" key="2">
    <citation type="submission" date="2018-11" db="EMBL/GenBank/DDBJ databases">
        <authorList>
            <consortium name="Pathogen Informatics"/>
        </authorList>
    </citation>
    <scope>NUCLEOTIDE SEQUENCE [LARGE SCALE GENOMIC DNA]</scope>
    <source>
        <strain evidence="7 8">Egypt</strain>
    </source>
</reference>
<keyword evidence="3" id="KW-0547">Nucleotide-binding</keyword>
<dbReference type="Gene3D" id="3.40.50.620">
    <property type="entry name" value="HUPs"/>
    <property type="match status" value="1"/>
</dbReference>
<feature type="domain" description="NAD/GMP synthase" evidence="6">
    <location>
        <begin position="41"/>
        <end position="178"/>
    </location>
</feature>
<dbReference type="EMBL" id="UZAN01052825">
    <property type="protein sequence ID" value="VDP89694.1"/>
    <property type="molecule type" value="Genomic_DNA"/>
</dbReference>
<dbReference type="Pfam" id="PF02540">
    <property type="entry name" value="NAD_synthase"/>
    <property type="match status" value="1"/>
</dbReference>
<comment type="pathway">
    <text evidence="1">Cofactor biosynthesis; NAD(+) biosynthesis.</text>
</comment>
<dbReference type="Proteomes" id="UP000272942">
    <property type="component" value="Unassembled WGS sequence"/>
</dbReference>
<evidence type="ECO:0000256" key="4">
    <source>
        <dbReference type="ARBA" id="ARBA00022840"/>
    </source>
</evidence>
<evidence type="ECO:0000313" key="9">
    <source>
        <dbReference type="WBParaSite" id="ECPE_0001245801-mRNA-1"/>
    </source>
</evidence>
<sequence>MMKMIGSSCEADISTTVSSLVTTATHSLTLPRPPRFTVQGGEARESLALQNVQARSRLVLSYLMAQLIPQQHHLSGGLLMLSSGNLDECLRGYLTKYDCSSADVNPIGSISKRDLRGFIHYCAESLSSCLQPPYDAQLKLVLQQISSAQPTAELMPLDSTGCVQQTDEVDMGLTYNMLSLFGRLRKVESCGPYSMLCRLLDGAWMEIQNDIPADYFDADGKGGTQLATFLSEKVKWFFRMYAINRHKCTVLPPAYHTEAYNADDNR</sequence>
<dbReference type="InterPro" id="IPR014729">
    <property type="entry name" value="Rossmann-like_a/b/a_fold"/>
</dbReference>
<dbReference type="SUPFAM" id="SSF52402">
    <property type="entry name" value="Adenine nucleotide alpha hydrolases-like"/>
    <property type="match status" value="1"/>
</dbReference>
<dbReference type="WBParaSite" id="ECPE_0001245801-mRNA-1">
    <property type="protein sequence ID" value="ECPE_0001245801-mRNA-1"/>
    <property type="gene ID" value="ECPE_0001245801"/>
</dbReference>
<evidence type="ECO:0000256" key="3">
    <source>
        <dbReference type="ARBA" id="ARBA00022741"/>
    </source>
</evidence>
<reference evidence="9" key="1">
    <citation type="submission" date="2016-06" db="UniProtKB">
        <authorList>
            <consortium name="WormBaseParasite"/>
        </authorList>
    </citation>
    <scope>IDENTIFICATION</scope>
</reference>
<name>A0A183AZN7_9TREM</name>
<evidence type="ECO:0000256" key="5">
    <source>
        <dbReference type="ARBA" id="ARBA00023027"/>
    </source>
</evidence>
<dbReference type="GO" id="GO:0005737">
    <property type="term" value="C:cytoplasm"/>
    <property type="evidence" value="ECO:0007669"/>
    <property type="project" value="InterPro"/>
</dbReference>
<dbReference type="GO" id="GO:0004359">
    <property type="term" value="F:glutaminase activity"/>
    <property type="evidence" value="ECO:0007669"/>
    <property type="project" value="InterPro"/>
</dbReference>
<proteinExistence type="predicted"/>
<dbReference type="AlphaFoldDB" id="A0A183AZN7"/>
<protein>
    <submittedName>
        <fullName evidence="9">NAD_synthase domain-containing protein</fullName>
    </submittedName>
</protein>
<evidence type="ECO:0000313" key="7">
    <source>
        <dbReference type="EMBL" id="VDP89694.1"/>
    </source>
</evidence>
<evidence type="ECO:0000313" key="8">
    <source>
        <dbReference type="Proteomes" id="UP000272942"/>
    </source>
</evidence>
<keyword evidence="4" id="KW-0067">ATP-binding</keyword>